<feature type="non-terminal residue" evidence="1">
    <location>
        <position position="78"/>
    </location>
</feature>
<protein>
    <submittedName>
        <fullName evidence="1">Uncharacterized protein</fullName>
    </submittedName>
</protein>
<organism evidence="1 4">
    <name type="scientific">Mycena citricolor</name>
    <dbReference type="NCBI Taxonomy" id="2018698"/>
    <lineage>
        <taxon>Eukaryota</taxon>
        <taxon>Fungi</taxon>
        <taxon>Dikarya</taxon>
        <taxon>Basidiomycota</taxon>
        <taxon>Agaricomycotina</taxon>
        <taxon>Agaricomycetes</taxon>
        <taxon>Agaricomycetidae</taxon>
        <taxon>Agaricales</taxon>
        <taxon>Marasmiineae</taxon>
        <taxon>Mycenaceae</taxon>
        <taxon>Mycena</taxon>
    </lineage>
</organism>
<sequence length="78" mass="8714">SDGNQAKWHSAAYSVFWADRVTVRRRMGCSPYFAVTGTHPLLPLDISEATYLLPPPKSVLSTTDLIARRAIALQKRRS</sequence>
<dbReference type="AlphaFoldDB" id="A0AAD2H045"/>
<evidence type="ECO:0000313" key="4">
    <source>
        <dbReference type="Proteomes" id="UP001295794"/>
    </source>
</evidence>
<proteinExistence type="predicted"/>
<accession>A0AAD2H045</accession>
<comment type="caution">
    <text evidence="1">The sequence shown here is derived from an EMBL/GenBank/DDBJ whole genome shotgun (WGS) entry which is preliminary data.</text>
</comment>
<gene>
    <name evidence="2" type="ORF">MYCIT1_LOCUS32166</name>
    <name evidence="3" type="ORF">MYCIT1_LOCUS38026</name>
    <name evidence="1" type="ORF">MYCIT1_LOCUS8782</name>
</gene>
<reference evidence="1" key="1">
    <citation type="submission" date="2023-11" db="EMBL/GenBank/DDBJ databases">
        <authorList>
            <person name="De Vega J J."/>
            <person name="De Vega J J."/>
        </authorList>
    </citation>
    <scope>NUCLEOTIDE SEQUENCE</scope>
</reference>
<evidence type="ECO:0000313" key="3">
    <source>
        <dbReference type="EMBL" id="CAK5284649.1"/>
    </source>
</evidence>
<keyword evidence="4" id="KW-1185">Reference proteome</keyword>
<evidence type="ECO:0000313" key="1">
    <source>
        <dbReference type="EMBL" id="CAK5266821.1"/>
    </source>
</evidence>
<dbReference type="EMBL" id="CAVNYO010000444">
    <property type="protein sequence ID" value="CAK5281212.1"/>
    <property type="molecule type" value="Genomic_DNA"/>
</dbReference>
<name>A0AAD2H045_9AGAR</name>
<dbReference type="Proteomes" id="UP001295794">
    <property type="component" value="Unassembled WGS sequence"/>
</dbReference>
<evidence type="ECO:0000313" key="2">
    <source>
        <dbReference type="EMBL" id="CAK5281212.1"/>
    </source>
</evidence>
<dbReference type="EMBL" id="CAVNYO010000110">
    <property type="protein sequence ID" value="CAK5266821.1"/>
    <property type="molecule type" value="Genomic_DNA"/>
</dbReference>
<dbReference type="EMBL" id="CAVNYO010000480">
    <property type="protein sequence ID" value="CAK5284649.1"/>
    <property type="molecule type" value="Genomic_DNA"/>
</dbReference>
<feature type="non-terminal residue" evidence="1">
    <location>
        <position position="1"/>
    </location>
</feature>